<dbReference type="KEGG" id="cfc:CFLV_08680"/>
<reference evidence="5 7" key="2">
    <citation type="submission" date="2019-06" db="EMBL/GenBank/DDBJ databases">
        <title>Whole genome shotgun sequence of Corynebacterium flavescens NBRC 14136.</title>
        <authorList>
            <person name="Hosoyama A."/>
            <person name="Uohara A."/>
            <person name="Ohji S."/>
            <person name="Ichikawa N."/>
        </authorList>
    </citation>
    <scope>NUCLEOTIDE SEQUENCE [LARGE SCALE GENOMIC DNA]</scope>
    <source>
        <strain evidence="5 7">NBRC 14136</strain>
    </source>
</reference>
<dbReference type="STRING" id="28028.CFLV_08680"/>
<evidence type="ECO:0000313" key="7">
    <source>
        <dbReference type="Proteomes" id="UP000315353"/>
    </source>
</evidence>
<feature type="signal peptide" evidence="2">
    <location>
        <begin position="1"/>
        <end position="26"/>
    </location>
</feature>
<accession>A0A1L7CN43</accession>
<name>A0A1L7CN43_CORFL</name>
<dbReference type="PANTHER" id="PTHR30535:SF7">
    <property type="entry name" value="IRON(III) DICITRATE-BINDING PROTEIN"/>
    <property type="match status" value="1"/>
</dbReference>
<dbReference type="EMBL" id="CP009246">
    <property type="protein sequence ID" value="APT87266.1"/>
    <property type="molecule type" value="Genomic_DNA"/>
</dbReference>
<sequence length="347" mass="37066">MTFAGLLAPTALATAALLLTSCGSNADSTQAGRESSSEANGAYPVSIDNCGTEIEIDKPIESAVSLDQGMTEIMLSLGLADRMSGTATWTDPVREDLEDANSQVPRISANIPSLETVLKAEPDSVAASFYPTLSESGGGNREKYAEVGVPAYLAYSDCSKTSLANDGAREERVTMDAVYHDISDIATLFEVKDKGEALVEDLQERMDSAQRTTKTDNVSVAYWFSDSEAPYMAGGVGAPQLISDTLGLDNVFADSKEEWPQVSWEALVEKNPDVIVVGDLTRDNFSAESAKAKIDFLKKHPVASQLDAVKNERFVSVAGADMNPSIRTVDGIEKVAKGLTEFNLNNA</sequence>
<feature type="domain" description="Fe/B12 periplasmic-binding" evidence="3">
    <location>
        <begin position="62"/>
        <end position="347"/>
    </location>
</feature>
<comment type="similarity">
    <text evidence="1">Belongs to the bacterial solute-binding protein 8 family.</text>
</comment>
<dbReference type="PANTHER" id="PTHR30535">
    <property type="entry name" value="VITAMIN B12-BINDING PROTEIN"/>
    <property type="match status" value="1"/>
</dbReference>
<feature type="chain" id="PRO_5044061010" evidence="2">
    <location>
        <begin position="27"/>
        <end position="347"/>
    </location>
</feature>
<dbReference type="SUPFAM" id="SSF53807">
    <property type="entry name" value="Helical backbone' metal receptor"/>
    <property type="match status" value="1"/>
</dbReference>
<evidence type="ECO:0000313" key="4">
    <source>
        <dbReference type="EMBL" id="APT87266.1"/>
    </source>
</evidence>
<proteinExistence type="inferred from homology"/>
<dbReference type="RefSeq" id="WP_075730190.1">
    <property type="nucleotide sequence ID" value="NZ_BJNB01000039.1"/>
</dbReference>
<dbReference type="Gene3D" id="3.40.50.1980">
    <property type="entry name" value="Nitrogenase molybdenum iron protein domain"/>
    <property type="match status" value="2"/>
</dbReference>
<dbReference type="Proteomes" id="UP000315353">
    <property type="component" value="Unassembled WGS sequence"/>
</dbReference>
<keyword evidence="6" id="KW-1185">Reference proteome</keyword>
<evidence type="ECO:0000256" key="2">
    <source>
        <dbReference type="SAM" id="SignalP"/>
    </source>
</evidence>
<organism evidence="4 6">
    <name type="scientific">Corynebacterium flavescens</name>
    <dbReference type="NCBI Taxonomy" id="28028"/>
    <lineage>
        <taxon>Bacteria</taxon>
        <taxon>Bacillati</taxon>
        <taxon>Actinomycetota</taxon>
        <taxon>Actinomycetes</taxon>
        <taxon>Mycobacteriales</taxon>
        <taxon>Corynebacteriaceae</taxon>
        <taxon>Corynebacterium</taxon>
    </lineage>
</organism>
<dbReference type="OrthoDB" id="9797850at2"/>
<reference evidence="4 6" key="1">
    <citation type="submission" date="2014-08" db="EMBL/GenBank/DDBJ databases">
        <title>Complete genome sequence of Corynebacterium flavescens OJ8(T)(=DSM 20296(T)), isolated from cheese.</title>
        <authorList>
            <person name="Ruckert C."/>
            <person name="Albersmeier A."/>
            <person name="Winkler A."/>
            <person name="Kalinowski J."/>
        </authorList>
    </citation>
    <scope>NUCLEOTIDE SEQUENCE [LARGE SCALE GENOMIC DNA]</scope>
    <source>
        <strain evidence="4 6">OJ8</strain>
    </source>
</reference>
<evidence type="ECO:0000259" key="3">
    <source>
        <dbReference type="PROSITE" id="PS50983"/>
    </source>
</evidence>
<dbReference type="Pfam" id="PF01497">
    <property type="entry name" value="Peripla_BP_2"/>
    <property type="match status" value="1"/>
</dbReference>
<dbReference type="Proteomes" id="UP000185479">
    <property type="component" value="Chromosome"/>
</dbReference>
<gene>
    <name evidence="5" type="ORF">CFL01nite_20490</name>
    <name evidence="4" type="ORF">CFLV_08680</name>
</gene>
<keyword evidence="2" id="KW-0732">Signal</keyword>
<evidence type="ECO:0000313" key="6">
    <source>
        <dbReference type="Proteomes" id="UP000185479"/>
    </source>
</evidence>
<dbReference type="InterPro" id="IPR002491">
    <property type="entry name" value="ABC_transptr_periplasmic_BD"/>
</dbReference>
<evidence type="ECO:0000313" key="5">
    <source>
        <dbReference type="EMBL" id="GEB98554.1"/>
    </source>
</evidence>
<evidence type="ECO:0000256" key="1">
    <source>
        <dbReference type="ARBA" id="ARBA00008814"/>
    </source>
</evidence>
<dbReference type="GeneID" id="82880787"/>
<dbReference type="PROSITE" id="PS50983">
    <property type="entry name" value="FE_B12_PBP"/>
    <property type="match status" value="1"/>
</dbReference>
<dbReference type="InterPro" id="IPR050902">
    <property type="entry name" value="ABC_Transporter_SBP"/>
</dbReference>
<dbReference type="EMBL" id="BJNB01000039">
    <property type="protein sequence ID" value="GEB98554.1"/>
    <property type="molecule type" value="Genomic_DNA"/>
</dbReference>
<protein>
    <submittedName>
        <fullName evidence="4">ABC transporter substrate-binding protein</fullName>
    </submittedName>
</protein>
<dbReference type="AlphaFoldDB" id="A0A1L7CN43"/>